<dbReference type="RefSeq" id="WP_077719732.1">
    <property type="nucleotide sequence ID" value="NZ_CP019699.1"/>
</dbReference>
<dbReference type="AlphaFoldDB" id="A0A1U9K730"/>
<dbReference type="EMBL" id="CP019699">
    <property type="protein sequence ID" value="AQS55869.1"/>
    <property type="molecule type" value="Genomic_DNA"/>
</dbReference>
<feature type="transmembrane region" description="Helical" evidence="1">
    <location>
        <begin position="46"/>
        <end position="66"/>
    </location>
</feature>
<keyword evidence="3" id="KW-1185">Reference proteome</keyword>
<feature type="transmembrane region" description="Helical" evidence="1">
    <location>
        <begin position="73"/>
        <end position="93"/>
    </location>
</feature>
<name>A0A1U9K730_9BACL</name>
<keyword evidence="1" id="KW-0472">Membrane</keyword>
<proteinExistence type="predicted"/>
<protein>
    <submittedName>
        <fullName evidence="2">Uncharacterized protein</fullName>
    </submittedName>
</protein>
<feature type="transmembrane region" description="Helical" evidence="1">
    <location>
        <begin position="16"/>
        <end position="34"/>
    </location>
</feature>
<keyword evidence="1" id="KW-0812">Transmembrane</keyword>
<evidence type="ECO:0000313" key="3">
    <source>
        <dbReference type="Proteomes" id="UP000188603"/>
    </source>
</evidence>
<accession>A0A1U9K730</accession>
<dbReference type="STRING" id="1471761.B0W44_08770"/>
<keyword evidence="1" id="KW-1133">Transmembrane helix</keyword>
<evidence type="ECO:0000256" key="1">
    <source>
        <dbReference type="SAM" id="Phobius"/>
    </source>
</evidence>
<reference evidence="2 3" key="1">
    <citation type="journal article" date="2015" name="Int. J. Syst. Evol. Microbiol.">
        <title>Novibacillus thermophilus gen. nov., sp. nov., a Gram-staining-negative and moderately thermophilic member of the family Thermoactinomycetaceae.</title>
        <authorList>
            <person name="Yang G."/>
            <person name="Chen J."/>
            <person name="Zhou S."/>
        </authorList>
    </citation>
    <scope>NUCLEOTIDE SEQUENCE [LARGE SCALE GENOMIC DNA]</scope>
    <source>
        <strain evidence="2 3">SG-1</strain>
    </source>
</reference>
<dbReference type="KEGG" id="ntr:B0W44_08770"/>
<evidence type="ECO:0000313" key="2">
    <source>
        <dbReference type="EMBL" id="AQS55869.1"/>
    </source>
</evidence>
<gene>
    <name evidence="2" type="ORF">B0W44_08770</name>
</gene>
<dbReference type="Proteomes" id="UP000188603">
    <property type="component" value="Chromosome"/>
</dbReference>
<sequence>MDKRKEKNLLERMMNPLYLPLYTAVPVAVVRLVHTHYYGPLHTVDFVTFLLALLALFATGVLGVTAHEKGWKLFGGLYLFCGVAFSVCGIGLIER</sequence>
<organism evidence="2 3">
    <name type="scientific">Novibacillus thermophilus</name>
    <dbReference type="NCBI Taxonomy" id="1471761"/>
    <lineage>
        <taxon>Bacteria</taxon>
        <taxon>Bacillati</taxon>
        <taxon>Bacillota</taxon>
        <taxon>Bacilli</taxon>
        <taxon>Bacillales</taxon>
        <taxon>Thermoactinomycetaceae</taxon>
        <taxon>Novibacillus</taxon>
    </lineage>
</organism>
<dbReference type="OrthoDB" id="2971805at2"/>